<dbReference type="PANTHER" id="PTHR31639:SF42">
    <property type="entry name" value="OS02G0160200 PROTEIN"/>
    <property type="match status" value="1"/>
</dbReference>
<dbReference type="Gene3D" id="1.20.1280.50">
    <property type="match status" value="1"/>
</dbReference>
<dbReference type="CDD" id="cd22160">
    <property type="entry name" value="F-box_AtFBL13-like"/>
    <property type="match status" value="1"/>
</dbReference>
<protein>
    <recommendedName>
        <fullName evidence="1">F-box domain-containing protein</fullName>
    </recommendedName>
</protein>
<gene>
    <name evidence="2" type="ORF">MIMGU_mgv1a023526mg</name>
</gene>
<dbReference type="InterPro" id="IPR036047">
    <property type="entry name" value="F-box-like_dom_sf"/>
</dbReference>
<dbReference type="Pfam" id="PF24758">
    <property type="entry name" value="LRR_At5g56370"/>
    <property type="match status" value="1"/>
</dbReference>
<proteinExistence type="predicted"/>
<evidence type="ECO:0000313" key="2">
    <source>
        <dbReference type="EMBL" id="EYU30214.1"/>
    </source>
</evidence>
<dbReference type="InterPro" id="IPR001810">
    <property type="entry name" value="F-box_dom"/>
</dbReference>
<dbReference type="Pfam" id="PF00646">
    <property type="entry name" value="F-box"/>
    <property type="match status" value="1"/>
</dbReference>
<accession>A0A022QRJ8</accession>
<dbReference type="Proteomes" id="UP000030748">
    <property type="component" value="Unassembled WGS sequence"/>
</dbReference>
<dbReference type="SUPFAM" id="SSF81383">
    <property type="entry name" value="F-box domain"/>
    <property type="match status" value="1"/>
</dbReference>
<evidence type="ECO:0000313" key="3">
    <source>
        <dbReference type="Proteomes" id="UP000030748"/>
    </source>
</evidence>
<sequence length="466" mass="54423">MDRISELPKEILQQILYFLSQEDAVRTSVLSKSWHNIWCTRPNLDFSEATFNGSKQEFLSLVDKNLQRYCDERMCVKEFGLCISLDESDRESVLRLENWIRALTDMGTKKFCLSIRSESEHGSEFFHLPSVVFEVAESLQDLHVEKFTLDQKSFERTILSKHLKELHLENVYINNKDFQRIISCCPLVETASIKSCKGLQNIKFSFYKTPYTEDERCSIEINPPSYIQTIYITNGDLKFHKGADFRNLEYLYLRRVTTSWDHLSWCKFPSLKLLVIDNCDRLKESRIFIDAPRIICFDYRGDFIPSISFATTTPGRRYSNTRVTYMPSDDATTWFFKLNELLESLSRFITSLSIYQYSTNDGDVIQENINLLQGINGCNKPVAVESLWLDCHLFSFSSLLNGALSVCRPRIIDAFFFQGKMDHIERVWKILTERESGDEERLWLQDLEEVSIEVEDKNGEGWHPIT</sequence>
<dbReference type="SUPFAM" id="SSF52047">
    <property type="entry name" value="RNI-like"/>
    <property type="match status" value="1"/>
</dbReference>
<dbReference type="EMBL" id="KI631110">
    <property type="protein sequence ID" value="EYU30214.1"/>
    <property type="molecule type" value="Genomic_DNA"/>
</dbReference>
<dbReference type="InterPro" id="IPR055411">
    <property type="entry name" value="LRR_FXL15/At3g58940/PEG3-like"/>
</dbReference>
<reference evidence="2 3" key="1">
    <citation type="journal article" date="2013" name="Proc. Natl. Acad. Sci. U.S.A.">
        <title>Fine-scale variation in meiotic recombination in Mimulus inferred from population shotgun sequencing.</title>
        <authorList>
            <person name="Hellsten U."/>
            <person name="Wright K.M."/>
            <person name="Jenkins J."/>
            <person name="Shu S."/>
            <person name="Yuan Y."/>
            <person name="Wessler S.R."/>
            <person name="Schmutz J."/>
            <person name="Willis J.H."/>
            <person name="Rokhsar D.S."/>
        </authorList>
    </citation>
    <scope>NUCLEOTIDE SEQUENCE [LARGE SCALE GENOMIC DNA]</scope>
    <source>
        <strain evidence="3">cv. DUN x IM62</strain>
    </source>
</reference>
<name>A0A022QRJ8_ERYGU</name>
<feature type="domain" description="F-box" evidence="1">
    <location>
        <begin position="1"/>
        <end position="49"/>
    </location>
</feature>
<dbReference type="PROSITE" id="PS50181">
    <property type="entry name" value="FBOX"/>
    <property type="match status" value="1"/>
</dbReference>
<dbReference type="AlphaFoldDB" id="A0A022QRJ8"/>
<dbReference type="Gene3D" id="3.80.10.10">
    <property type="entry name" value="Ribonuclease Inhibitor"/>
    <property type="match status" value="1"/>
</dbReference>
<feature type="non-terminal residue" evidence="2">
    <location>
        <position position="466"/>
    </location>
</feature>
<dbReference type="InterPro" id="IPR032675">
    <property type="entry name" value="LRR_dom_sf"/>
</dbReference>
<dbReference type="PANTHER" id="PTHR31639">
    <property type="entry name" value="F-BOX PROTEIN-LIKE"/>
    <property type="match status" value="1"/>
</dbReference>
<organism evidence="2 3">
    <name type="scientific">Erythranthe guttata</name>
    <name type="common">Yellow monkey flower</name>
    <name type="synonym">Mimulus guttatus</name>
    <dbReference type="NCBI Taxonomy" id="4155"/>
    <lineage>
        <taxon>Eukaryota</taxon>
        <taxon>Viridiplantae</taxon>
        <taxon>Streptophyta</taxon>
        <taxon>Embryophyta</taxon>
        <taxon>Tracheophyta</taxon>
        <taxon>Spermatophyta</taxon>
        <taxon>Magnoliopsida</taxon>
        <taxon>eudicotyledons</taxon>
        <taxon>Gunneridae</taxon>
        <taxon>Pentapetalae</taxon>
        <taxon>asterids</taxon>
        <taxon>lamiids</taxon>
        <taxon>Lamiales</taxon>
        <taxon>Phrymaceae</taxon>
        <taxon>Erythranthe</taxon>
    </lineage>
</organism>
<keyword evidence="3" id="KW-1185">Reference proteome</keyword>
<dbReference type="InterPro" id="IPR053781">
    <property type="entry name" value="F-box_AtFBL13-like"/>
</dbReference>
<evidence type="ECO:0000259" key="1">
    <source>
        <dbReference type="PROSITE" id="PS50181"/>
    </source>
</evidence>